<dbReference type="PATRIC" id="fig|1339349.3.peg.4017"/>
<dbReference type="InterPro" id="IPR017946">
    <property type="entry name" value="PLC-like_Pdiesterase_TIM-brl"/>
</dbReference>
<dbReference type="SUPFAM" id="SSF51695">
    <property type="entry name" value="PLC-like phosphodiesterases"/>
    <property type="match status" value="1"/>
</dbReference>
<gene>
    <name evidence="3" type="ORF">M094_2964</name>
</gene>
<keyword evidence="1" id="KW-0732">Signal</keyword>
<dbReference type="PANTHER" id="PTHR46211:SF14">
    <property type="entry name" value="GLYCEROPHOSPHODIESTER PHOSPHODIESTERASE"/>
    <property type="match status" value="1"/>
</dbReference>
<feature type="chain" id="PRO_5001744513" evidence="1">
    <location>
        <begin position="24"/>
        <end position="267"/>
    </location>
</feature>
<feature type="domain" description="GP-PDE" evidence="2">
    <location>
        <begin position="29"/>
        <end position="262"/>
    </location>
</feature>
<dbReference type="Pfam" id="PF03009">
    <property type="entry name" value="GDPD"/>
    <property type="match status" value="1"/>
</dbReference>
<dbReference type="EMBL" id="JNHN01000184">
    <property type="protein sequence ID" value="KDS48032.1"/>
    <property type="molecule type" value="Genomic_DNA"/>
</dbReference>
<dbReference type="PROSITE" id="PS51704">
    <property type="entry name" value="GP_PDE"/>
    <property type="match status" value="1"/>
</dbReference>
<dbReference type="GO" id="GO:0008081">
    <property type="term" value="F:phosphoric diester hydrolase activity"/>
    <property type="evidence" value="ECO:0007669"/>
    <property type="project" value="InterPro"/>
</dbReference>
<dbReference type="Gene3D" id="3.20.20.190">
    <property type="entry name" value="Phosphatidylinositol (PI) phosphodiesterase"/>
    <property type="match status" value="1"/>
</dbReference>
<evidence type="ECO:0000313" key="4">
    <source>
        <dbReference type="Proteomes" id="UP000028013"/>
    </source>
</evidence>
<evidence type="ECO:0000256" key="1">
    <source>
        <dbReference type="SAM" id="SignalP"/>
    </source>
</evidence>
<sequence>MKKPVLALLSIILLTAGCSQRPAATTKIPLTSAHRGAATIAPENTMASVDSCIKYGVGNIECDVCISKDSVFYVLHDSTLDRTTNGTGAISQWLSADIDTLDAGSWFAPRFAGQRVLRLTDLLRKAKEHGLRITIDYRNGGLHQLLDLIKDEGMLENCNFTFSKEYHAKCFRKMAPEVRTLQAYIKSEKDIEHVVKELHPDIAVVWIDSLTPQFVKKCREHNLQVLALVLGLDDKTEENQKAVDLGVDIIATDHPEKFIMKYGKPSI</sequence>
<dbReference type="InterPro" id="IPR030395">
    <property type="entry name" value="GP_PDE_dom"/>
</dbReference>
<comment type="caution">
    <text evidence="3">The sequence shown here is derived from an EMBL/GenBank/DDBJ whole genome shotgun (WGS) entry which is preliminary data.</text>
</comment>
<name>A0A078RUV5_BACUN</name>
<dbReference type="AlphaFoldDB" id="A0A078RUV5"/>
<reference evidence="3 4" key="1">
    <citation type="submission" date="2014-04" db="EMBL/GenBank/DDBJ databases">
        <authorList>
            <person name="Sears C."/>
            <person name="Carroll K."/>
            <person name="Sack B.R."/>
            <person name="Qadri F."/>
            <person name="Myers L.L."/>
            <person name="Chung G.-T."/>
            <person name="Escheverria P."/>
            <person name="Fraser C.M."/>
            <person name="Sadzewicz L."/>
            <person name="Shefchek K.A."/>
            <person name="Tallon L."/>
            <person name="Das S.P."/>
            <person name="Daugherty S."/>
            <person name="Mongodin E.F."/>
        </authorList>
    </citation>
    <scope>NUCLEOTIDE SEQUENCE [LARGE SCALE GENOMIC DNA]</scope>
    <source>
        <strain evidence="3 4">3978 T3 ii</strain>
    </source>
</reference>
<dbReference type="PROSITE" id="PS51257">
    <property type="entry name" value="PROKAR_LIPOPROTEIN"/>
    <property type="match status" value="1"/>
</dbReference>
<organism evidence="3 4">
    <name type="scientific">Bacteroides uniformis str. 3978 T3 ii</name>
    <dbReference type="NCBI Taxonomy" id="1339349"/>
    <lineage>
        <taxon>Bacteria</taxon>
        <taxon>Pseudomonadati</taxon>
        <taxon>Bacteroidota</taxon>
        <taxon>Bacteroidia</taxon>
        <taxon>Bacteroidales</taxon>
        <taxon>Bacteroidaceae</taxon>
        <taxon>Bacteroides</taxon>
    </lineage>
</organism>
<proteinExistence type="predicted"/>
<dbReference type="CDD" id="cd08566">
    <property type="entry name" value="GDPD_AtGDE_like"/>
    <property type="match status" value="1"/>
</dbReference>
<dbReference type="RefSeq" id="WP_009037576.1">
    <property type="nucleotide sequence ID" value="NZ_JNHN01000184.1"/>
</dbReference>
<protein>
    <submittedName>
        <fullName evidence="3">Glycerophosphoryl diester phosphodiesterase family protein</fullName>
    </submittedName>
</protein>
<dbReference type="PANTHER" id="PTHR46211">
    <property type="entry name" value="GLYCEROPHOSPHORYL DIESTER PHOSPHODIESTERASE"/>
    <property type="match status" value="1"/>
</dbReference>
<feature type="signal peptide" evidence="1">
    <location>
        <begin position="1"/>
        <end position="23"/>
    </location>
</feature>
<evidence type="ECO:0000259" key="2">
    <source>
        <dbReference type="PROSITE" id="PS51704"/>
    </source>
</evidence>
<dbReference type="GO" id="GO:0006629">
    <property type="term" value="P:lipid metabolic process"/>
    <property type="evidence" value="ECO:0007669"/>
    <property type="project" value="InterPro"/>
</dbReference>
<accession>A0A078RUV5</accession>
<evidence type="ECO:0000313" key="3">
    <source>
        <dbReference type="EMBL" id="KDS48032.1"/>
    </source>
</evidence>
<dbReference type="Proteomes" id="UP000028013">
    <property type="component" value="Unassembled WGS sequence"/>
</dbReference>